<dbReference type="InterPro" id="IPR011527">
    <property type="entry name" value="ABC1_TM_dom"/>
</dbReference>
<proteinExistence type="predicted"/>
<dbReference type="PROSITE" id="PS50929">
    <property type="entry name" value="ABC_TM1F"/>
    <property type="match status" value="1"/>
</dbReference>
<sequence length="413" mass="46971">MSFKGFININKLRFFFITFLSILSGTSGILAGYIQMYWLTYIKNKAWFEVGITTALMALCWFFAQSVIYFVQYLNNIQEEEYFKKLRDQIAEHYFKDGKYHKVSEFQNRLTNDFNIVKNNFFEWYVIVPFYGSMLVASLIALLTVHWVVFILSLIIDTISYFLPKIIDKKLEHATIEVSDENKEYLNTLSKWFSGLSELKRYFAGDKLLQVQSRASQKLEKANINQITQQQILGILNGIGALLSTIVLLGVTGILVERNLVIFGAILSVQNFATNVAFGMQETIEGLTMMRSTQALMIDITQDTKKISTEDKAKGEVPFIIQTQDLALTFPNGETLQYPNLKIKQGEKILLTGDSGSGKTTLFKLILGIIKPSHGEVKFEDKNGNKINPDMSKIGYIPQDPNLFPGTIQQNIT</sequence>
<dbReference type="InterPro" id="IPR003439">
    <property type="entry name" value="ABC_transporter-like_ATP-bd"/>
</dbReference>
<gene>
    <name evidence="7" type="ORF">HMPREF0548_1250</name>
</gene>
<dbReference type="Gene3D" id="3.40.50.300">
    <property type="entry name" value="P-loop containing nucleotide triphosphate hydrolases"/>
    <property type="match status" value="1"/>
</dbReference>
<dbReference type="InterPro" id="IPR025662">
    <property type="entry name" value="Sigma_54_int_dom_ATP-bd_1"/>
</dbReference>
<evidence type="ECO:0000256" key="2">
    <source>
        <dbReference type="ARBA" id="ARBA00022692"/>
    </source>
</evidence>
<reference evidence="7 8" key="1">
    <citation type="submission" date="2009-01" db="EMBL/GenBank/DDBJ databases">
        <authorList>
            <person name="Qin X."/>
            <person name="Bachman B."/>
            <person name="Battles P."/>
            <person name="Bell A."/>
            <person name="Bess C."/>
            <person name="Bickham C."/>
            <person name="Chaboub L."/>
            <person name="Chen D."/>
            <person name="Coyle M."/>
            <person name="Deiros D.R."/>
            <person name="Dinh H."/>
            <person name="Forbes L."/>
            <person name="Fowler G."/>
            <person name="Francisco L."/>
            <person name="Fu Q."/>
            <person name="Gubbala S."/>
            <person name="Hale W."/>
            <person name="Han Y."/>
            <person name="Hemphill L."/>
            <person name="Highlander S.K."/>
            <person name="Hirani K."/>
            <person name="Hogues M."/>
            <person name="Jackson L."/>
            <person name="Jakkamsetti A."/>
            <person name="Javaid M."/>
            <person name="Jiang H."/>
            <person name="Korchina V."/>
            <person name="Kovar C."/>
            <person name="Lara F."/>
            <person name="Lee S."/>
            <person name="Mata R."/>
            <person name="Mathew T."/>
            <person name="Moen C."/>
            <person name="Morales K."/>
            <person name="Munidasa M."/>
            <person name="Nazareth L."/>
            <person name="Ngo R."/>
            <person name="Nguyen L."/>
            <person name="Okwuonu G."/>
            <person name="Ongeri F."/>
            <person name="Patil S."/>
            <person name="Petrosino J."/>
            <person name="Pham C."/>
            <person name="Pham P."/>
            <person name="Pu L.-L."/>
            <person name="Puazo M."/>
            <person name="Raj R."/>
            <person name="Reid J."/>
            <person name="Rouhana J."/>
            <person name="Saada N."/>
            <person name="Shang Y."/>
            <person name="Simmons D."/>
            <person name="Thornton R."/>
            <person name="Warren J."/>
            <person name="Weissenberger G."/>
            <person name="Zhang J."/>
            <person name="Zhang L."/>
            <person name="Zhou C."/>
            <person name="Zhu D."/>
            <person name="Muzny D."/>
            <person name="Worley K."/>
            <person name="Gibbs R."/>
        </authorList>
    </citation>
    <scope>NUCLEOTIDE SEQUENCE [LARGE SCALE GENOMIC DNA]</scope>
    <source>
        <strain evidence="7 8">DSM 16047</strain>
    </source>
</reference>
<keyword evidence="8" id="KW-1185">Reference proteome</keyword>
<keyword evidence="3 5" id="KW-1133">Transmembrane helix</keyword>
<dbReference type="GO" id="GO:0005886">
    <property type="term" value="C:plasma membrane"/>
    <property type="evidence" value="ECO:0007669"/>
    <property type="project" value="UniProtKB-SubCell"/>
</dbReference>
<dbReference type="GO" id="GO:0016887">
    <property type="term" value="F:ATP hydrolysis activity"/>
    <property type="evidence" value="ECO:0007669"/>
    <property type="project" value="InterPro"/>
</dbReference>
<dbReference type="HOGENOM" id="CLU_000604_84_3_9"/>
<dbReference type="GO" id="GO:0140359">
    <property type="term" value="F:ABC-type transporter activity"/>
    <property type="evidence" value="ECO:0007669"/>
    <property type="project" value="InterPro"/>
</dbReference>
<evidence type="ECO:0000256" key="3">
    <source>
        <dbReference type="ARBA" id="ARBA00022989"/>
    </source>
</evidence>
<feature type="transmembrane region" description="Helical" evidence="5">
    <location>
        <begin position="130"/>
        <end position="163"/>
    </location>
</feature>
<dbReference type="Pfam" id="PF00664">
    <property type="entry name" value="ABC_membrane"/>
    <property type="match status" value="1"/>
</dbReference>
<dbReference type="EMBL" id="ACGU01000056">
    <property type="protein sequence ID" value="EEJ71875.1"/>
    <property type="molecule type" value="Genomic_DNA"/>
</dbReference>
<evidence type="ECO:0000259" key="6">
    <source>
        <dbReference type="PROSITE" id="PS50929"/>
    </source>
</evidence>
<feature type="transmembrane region" description="Helical" evidence="5">
    <location>
        <begin position="12"/>
        <end position="34"/>
    </location>
</feature>
<dbReference type="SUPFAM" id="SSF90123">
    <property type="entry name" value="ABC transporter transmembrane region"/>
    <property type="match status" value="1"/>
</dbReference>
<dbReference type="Proteomes" id="UP000005583">
    <property type="component" value="Unassembled WGS sequence"/>
</dbReference>
<comment type="caution">
    <text evidence="7">The sequence shown here is derived from an EMBL/GenBank/DDBJ whole genome shotgun (WGS) entry which is preliminary data.</text>
</comment>
<accession>C2ENK4</accession>
<keyword evidence="2 5" id="KW-0812">Transmembrane</keyword>
<dbReference type="PANTHER" id="PTHR24221">
    <property type="entry name" value="ATP-BINDING CASSETTE SUB-FAMILY B"/>
    <property type="match status" value="1"/>
</dbReference>
<dbReference type="eggNOG" id="COG1132">
    <property type="taxonomic scope" value="Bacteria"/>
</dbReference>
<dbReference type="STRING" id="525365.HMPREF0548_1250"/>
<comment type="subcellular location">
    <subcellularLocation>
        <location evidence="1">Cell membrane</location>
        <topology evidence="1">Multi-pass membrane protein</topology>
    </subcellularLocation>
</comment>
<evidence type="ECO:0000256" key="5">
    <source>
        <dbReference type="SAM" id="Phobius"/>
    </source>
</evidence>
<keyword evidence="4 5" id="KW-0472">Membrane</keyword>
<feature type="transmembrane region" description="Helical" evidence="5">
    <location>
        <begin position="46"/>
        <end position="71"/>
    </location>
</feature>
<feature type="non-terminal residue" evidence="7">
    <location>
        <position position="413"/>
    </location>
</feature>
<evidence type="ECO:0000313" key="7">
    <source>
        <dbReference type="EMBL" id="EEJ71875.1"/>
    </source>
</evidence>
<protein>
    <recommendedName>
        <fullName evidence="6">ABC transmembrane type-1 domain-containing protein</fullName>
    </recommendedName>
</protein>
<feature type="transmembrane region" description="Helical" evidence="5">
    <location>
        <begin position="232"/>
        <end position="254"/>
    </location>
</feature>
<dbReference type="Pfam" id="PF00005">
    <property type="entry name" value="ABC_tran"/>
    <property type="match status" value="1"/>
</dbReference>
<dbReference type="PANTHER" id="PTHR24221:SF654">
    <property type="entry name" value="ATP-BINDING CASSETTE SUB-FAMILY B MEMBER 6"/>
    <property type="match status" value="1"/>
</dbReference>
<evidence type="ECO:0000313" key="8">
    <source>
        <dbReference type="Proteomes" id="UP000005583"/>
    </source>
</evidence>
<dbReference type="AlphaFoldDB" id="C2ENK4"/>
<dbReference type="InterPro" id="IPR027417">
    <property type="entry name" value="P-loop_NTPase"/>
</dbReference>
<dbReference type="InterPro" id="IPR036640">
    <property type="entry name" value="ABC1_TM_sf"/>
</dbReference>
<dbReference type="RefSeq" id="WP_007125778.1">
    <property type="nucleotide sequence ID" value="NZ_GG693253.1"/>
</dbReference>
<dbReference type="GO" id="GO:0034040">
    <property type="term" value="F:ATPase-coupled lipid transmembrane transporter activity"/>
    <property type="evidence" value="ECO:0007669"/>
    <property type="project" value="TreeGrafter"/>
</dbReference>
<dbReference type="PROSITE" id="PS00675">
    <property type="entry name" value="SIGMA54_INTERACT_1"/>
    <property type="match status" value="1"/>
</dbReference>
<feature type="domain" description="ABC transmembrane type-1" evidence="6">
    <location>
        <begin position="15"/>
        <end position="292"/>
    </location>
</feature>
<dbReference type="InterPro" id="IPR039421">
    <property type="entry name" value="Type_1_exporter"/>
</dbReference>
<dbReference type="GO" id="GO:0005524">
    <property type="term" value="F:ATP binding"/>
    <property type="evidence" value="ECO:0007669"/>
    <property type="project" value="InterPro"/>
</dbReference>
<evidence type="ECO:0000256" key="4">
    <source>
        <dbReference type="ARBA" id="ARBA00023136"/>
    </source>
</evidence>
<evidence type="ECO:0000256" key="1">
    <source>
        <dbReference type="ARBA" id="ARBA00004651"/>
    </source>
</evidence>
<dbReference type="SUPFAM" id="SSF52540">
    <property type="entry name" value="P-loop containing nucleoside triphosphate hydrolases"/>
    <property type="match status" value="1"/>
</dbReference>
<dbReference type="Gene3D" id="1.20.1560.10">
    <property type="entry name" value="ABC transporter type 1, transmembrane domain"/>
    <property type="match status" value="1"/>
</dbReference>
<name>C2ENK4_9LACO</name>
<organism evidence="7 8">
    <name type="scientific">Lactobacillus ultunensis DSM 16047</name>
    <dbReference type="NCBI Taxonomy" id="525365"/>
    <lineage>
        <taxon>Bacteria</taxon>
        <taxon>Bacillati</taxon>
        <taxon>Bacillota</taxon>
        <taxon>Bacilli</taxon>
        <taxon>Lactobacillales</taxon>
        <taxon>Lactobacillaceae</taxon>
        <taxon>Lactobacillus</taxon>
    </lineage>
</organism>